<dbReference type="RefSeq" id="WP_054750689.1">
    <property type="nucleotide sequence ID" value="NZ_AYZK01000006.1"/>
</dbReference>
<sequence length="61" mass="6708">MQPRQQQRSTILSIVTFLGVFGAYMTFEHFGYSGWLEIVLTIIAAAVSALVGALIANFMVK</sequence>
<dbReference type="AlphaFoldDB" id="A0A0R2CE77"/>
<keyword evidence="1" id="KW-0472">Membrane</keyword>
<gene>
    <name evidence="2" type="ORF">FD19_GL001727</name>
</gene>
<proteinExistence type="predicted"/>
<keyword evidence="1" id="KW-1133">Transmembrane helix</keyword>
<evidence type="ECO:0000256" key="1">
    <source>
        <dbReference type="SAM" id="Phobius"/>
    </source>
</evidence>
<dbReference type="PATRIC" id="fig|1423810.4.peg.1776"/>
<evidence type="ECO:0000313" key="2">
    <source>
        <dbReference type="EMBL" id="KRM86681.1"/>
    </source>
</evidence>
<evidence type="ECO:0000313" key="3">
    <source>
        <dbReference type="Proteomes" id="UP000051789"/>
    </source>
</evidence>
<keyword evidence="1" id="KW-0812">Transmembrane</keyword>
<dbReference type="Proteomes" id="UP000051789">
    <property type="component" value="Unassembled WGS sequence"/>
</dbReference>
<reference evidence="2 3" key="1">
    <citation type="journal article" date="2015" name="Genome Announc.">
        <title>Expanding the biotechnology potential of lactobacilli through comparative genomics of 213 strains and associated genera.</title>
        <authorList>
            <person name="Sun Z."/>
            <person name="Harris H.M."/>
            <person name="McCann A."/>
            <person name="Guo C."/>
            <person name="Argimon S."/>
            <person name="Zhang W."/>
            <person name="Yang X."/>
            <person name="Jeffery I.B."/>
            <person name="Cooney J.C."/>
            <person name="Kagawa T.F."/>
            <person name="Liu W."/>
            <person name="Song Y."/>
            <person name="Salvetti E."/>
            <person name="Wrobel A."/>
            <person name="Rasinkangas P."/>
            <person name="Parkhill J."/>
            <person name="Rea M.C."/>
            <person name="O'Sullivan O."/>
            <person name="Ritari J."/>
            <person name="Douillard F.P."/>
            <person name="Paul Ross R."/>
            <person name="Yang R."/>
            <person name="Briner A.E."/>
            <person name="Felis G.E."/>
            <person name="de Vos W.M."/>
            <person name="Barrangou R."/>
            <person name="Klaenhammer T.R."/>
            <person name="Caufield P.W."/>
            <person name="Cui Y."/>
            <person name="Zhang H."/>
            <person name="O'Toole P.W."/>
        </authorList>
    </citation>
    <scope>NUCLEOTIDE SEQUENCE [LARGE SCALE GENOMIC DNA]</scope>
    <source>
        <strain evidence="2 3">DSM 22698</strain>
    </source>
</reference>
<organism evidence="2 3">
    <name type="scientific">Lacticaseibacillus thailandensis DSM 22698 = JCM 13996</name>
    <dbReference type="NCBI Taxonomy" id="1423810"/>
    <lineage>
        <taxon>Bacteria</taxon>
        <taxon>Bacillati</taxon>
        <taxon>Bacillota</taxon>
        <taxon>Bacilli</taxon>
        <taxon>Lactobacillales</taxon>
        <taxon>Lactobacillaceae</taxon>
        <taxon>Lacticaseibacillus</taxon>
    </lineage>
</organism>
<keyword evidence="3" id="KW-1185">Reference proteome</keyword>
<name>A0A0R2CE77_9LACO</name>
<feature type="transmembrane region" description="Helical" evidence="1">
    <location>
        <begin position="38"/>
        <end position="60"/>
    </location>
</feature>
<protein>
    <submittedName>
        <fullName evidence="2">Uncharacterized protein</fullName>
    </submittedName>
</protein>
<accession>A0A0R2CE77</accession>
<feature type="transmembrane region" description="Helical" evidence="1">
    <location>
        <begin position="12"/>
        <end position="32"/>
    </location>
</feature>
<dbReference type="OrthoDB" id="9931658at2"/>
<dbReference type="EMBL" id="AYZK01000006">
    <property type="protein sequence ID" value="KRM86681.1"/>
    <property type="molecule type" value="Genomic_DNA"/>
</dbReference>
<comment type="caution">
    <text evidence="2">The sequence shown here is derived from an EMBL/GenBank/DDBJ whole genome shotgun (WGS) entry which is preliminary data.</text>
</comment>